<accession>A0A9Q5HVX4</accession>
<feature type="compositionally biased region" description="Low complexity" evidence="1">
    <location>
        <begin position="262"/>
        <end position="274"/>
    </location>
</feature>
<feature type="compositionally biased region" description="Low complexity" evidence="1">
    <location>
        <begin position="404"/>
        <end position="417"/>
    </location>
</feature>
<feature type="region of interest" description="Disordered" evidence="1">
    <location>
        <begin position="1"/>
        <end position="164"/>
    </location>
</feature>
<comment type="caution">
    <text evidence="3">The sequence shown here is derived from an EMBL/GenBank/DDBJ whole genome shotgun (WGS) entry which is preliminary data.</text>
</comment>
<dbReference type="GO" id="GO:0005096">
    <property type="term" value="F:GTPase activator activity"/>
    <property type="evidence" value="ECO:0007669"/>
    <property type="project" value="InterPro"/>
</dbReference>
<name>A0A9Q5HVX4_SANBA</name>
<dbReference type="InterPro" id="IPR039767">
    <property type="entry name" value="RALBP1"/>
</dbReference>
<feature type="region of interest" description="Disordered" evidence="1">
    <location>
        <begin position="1345"/>
        <end position="1387"/>
    </location>
</feature>
<feature type="compositionally biased region" description="Polar residues" evidence="1">
    <location>
        <begin position="137"/>
        <end position="146"/>
    </location>
</feature>
<keyword evidence="4" id="KW-1185">Reference proteome</keyword>
<feature type="region of interest" description="Disordered" evidence="1">
    <location>
        <begin position="1006"/>
        <end position="1066"/>
    </location>
</feature>
<feature type="compositionally biased region" description="Pro residues" evidence="1">
    <location>
        <begin position="201"/>
        <end position="210"/>
    </location>
</feature>
<gene>
    <name evidence="3" type="ORF">A7U60_g6028</name>
</gene>
<feature type="compositionally biased region" description="Low complexity" evidence="1">
    <location>
        <begin position="1100"/>
        <end position="1145"/>
    </location>
</feature>
<evidence type="ECO:0000313" key="3">
    <source>
        <dbReference type="EMBL" id="OCB86855.1"/>
    </source>
</evidence>
<evidence type="ECO:0000313" key="4">
    <source>
        <dbReference type="Proteomes" id="UP000757232"/>
    </source>
</evidence>
<organism evidence="3 4">
    <name type="scientific">Sanghuangporus baumii</name>
    <name type="common">Phellinus baumii</name>
    <dbReference type="NCBI Taxonomy" id="108892"/>
    <lineage>
        <taxon>Eukaryota</taxon>
        <taxon>Fungi</taxon>
        <taxon>Dikarya</taxon>
        <taxon>Basidiomycota</taxon>
        <taxon>Agaricomycotina</taxon>
        <taxon>Agaricomycetes</taxon>
        <taxon>Hymenochaetales</taxon>
        <taxon>Hymenochaetaceae</taxon>
        <taxon>Sanghuangporus</taxon>
    </lineage>
</organism>
<feature type="compositionally biased region" description="Basic and acidic residues" evidence="1">
    <location>
        <begin position="1017"/>
        <end position="1026"/>
    </location>
</feature>
<feature type="compositionally biased region" description="Polar residues" evidence="1">
    <location>
        <begin position="701"/>
        <end position="715"/>
    </location>
</feature>
<dbReference type="Gene3D" id="1.10.555.10">
    <property type="entry name" value="Rho GTPase activation protein"/>
    <property type="match status" value="1"/>
</dbReference>
<feature type="compositionally biased region" description="Basic and acidic residues" evidence="1">
    <location>
        <begin position="1"/>
        <end position="13"/>
    </location>
</feature>
<feature type="compositionally biased region" description="Acidic residues" evidence="1">
    <location>
        <begin position="375"/>
        <end position="384"/>
    </location>
</feature>
<feature type="compositionally biased region" description="Basic and acidic residues" evidence="1">
    <location>
        <begin position="275"/>
        <end position="294"/>
    </location>
</feature>
<proteinExistence type="predicted"/>
<reference evidence="3" key="1">
    <citation type="submission" date="2016-06" db="EMBL/GenBank/DDBJ databases">
        <title>Draft Genome sequence of the fungus Inonotus baumii.</title>
        <authorList>
            <person name="Zhu H."/>
            <person name="Lin W."/>
        </authorList>
    </citation>
    <scope>NUCLEOTIDE SEQUENCE</scope>
    <source>
        <strain evidence="3">821</strain>
    </source>
</reference>
<feature type="compositionally biased region" description="Low complexity" evidence="1">
    <location>
        <begin position="14"/>
        <end position="37"/>
    </location>
</feature>
<feature type="compositionally biased region" description="Polar residues" evidence="1">
    <location>
        <begin position="330"/>
        <end position="339"/>
    </location>
</feature>
<feature type="compositionally biased region" description="Low complexity" evidence="1">
    <location>
        <begin position="541"/>
        <end position="552"/>
    </location>
</feature>
<feature type="region of interest" description="Disordered" evidence="1">
    <location>
        <begin position="874"/>
        <end position="898"/>
    </location>
</feature>
<dbReference type="Pfam" id="PF00620">
    <property type="entry name" value="RhoGAP"/>
    <property type="match status" value="2"/>
</dbReference>
<dbReference type="GO" id="GO:0007264">
    <property type="term" value="P:small GTPase-mediated signal transduction"/>
    <property type="evidence" value="ECO:0007669"/>
    <property type="project" value="InterPro"/>
</dbReference>
<feature type="region of interest" description="Disordered" evidence="1">
    <location>
        <begin position="371"/>
        <end position="465"/>
    </location>
</feature>
<feature type="compositionally biased region" description="Polar residues" evidence="1">
    <location>
        <begin position="386"/>
        <end position="403"/>
    </location>
</feature>
<feature type="region of interest" description="Disordered" evidence="1">
    <location>
        <begin position="1193"/>
        <end position="1263"/>
    </location>
</feature>
<evidence type="ECO:0000259" key="2">
    <source>
        <dbReference type="PROSITE" id="PS50238"/>
    </source>
</evidence>
<dbReference type="InterPro" id="IPR000198">
    <property type="entry name" value="RhoGAP_dom"/>
</dbReference>
<dbReference type="EMBL" id="LNZH02000198">
    <property type="protein sequence ID" value="OCB86855.1"/>
    <property type="molecule type" value="Genomic_DNA"/>
</dbReference>
<dbReference type="OrthoDB" id="185175at2759"/>
<dbReference type="PROSITE" id="PS50238">
    <property type="entry name" value="RHOGAP"/>
    <property type="match status" value="1"/>
</dbReference>
<feature type="domain" description="Rho-GAP" evidence="2">
    <location>
        <begin position="768"/>
        <end position="1015"/>
    </location>
</feature>
<evidence type="ECO:0000256" key="1">
    <source>
        <dbReference type="SAM" id="MobiDB-lite"/>
    </source>
</evidence>
<dbReference type="GO" id="GO:0031267">
    <property type="term" value="F:small GTPase binding"/>
    <property type="evidence" value="ECO:0007669"/>
    <property type="project" value="InterPro"/>
</dbReference>
<dbReference type="PANTHER" id="PTHR12783">
    <property type="entry name" value="RALA BINDING PROTEIN 1 RALBP1"/>
    <property type="match status" value="1"/>
</dbReference>
<feature type="region of interest" description="Disordered" evidence="1">
    <location>
        <begin position="646"/>
        <end position="725"/>
    </location>
</feature>
<feature type="compositionally biased region" description="Basic and acidic residues" evidence="1">
    <location>
        <begin position="301"/>
        <end position="311"/>
    </location>
</feature>
<feature type="compositionally biased region" description="Pro residues" evidence="1">
    <location>
        <begin position="106"/>
        <end position="120"/>
    </location>
</feature>
<feature type="region of interest" description="Disordered" evidence="1">
    <location>
        <begin position="530"/>
        <end position="591"/>
    </location>
</feature>
<dbReference type="PANTHER" id="PTHR12783:SF5">
    <property type="entry name" value="RALA-BINDING PROTEIN 1"/>
    <property type="match status" value="1"/>
</dbReference>
<dbReference type="SUPFAM" id="SSF48350">
    <property type="entry name" value="GTPase activation domain, GAP"/>
    <property type="match status" value="1"/>
</dbReference>
<dbReference type="SMART" id="SM00324">
    <property type="entry name" value="RhoGAP"/>
    <property type="match status" value="1"/>
</dbReference>
<feature type="region of interest" description="Disordered" evidence="1">
    <location>
        <begin position="188"/>
        <end position="356"/>
    </location>
</feature>
<dbReference type="InterPro" id="IPR008936">
    <property type="entry name" value="Rho_GTPase_activation_prot"/>
</dbReference>
<dbReference type="Proteomes" id="UP000757232">
    <property type="component" value="Unassembled WGS sequence"/>
</dbReference>
<feature type="compositionally biased region" description="Low complexity" evidence="1">
    <location>
        <begin position="213"/>
        <end position="226"/>
    </location>
</feature>
<sequence>MLRDTATTHHHASDASQLPLASAPAQSSPPGFSFSSARRNTALDKSATAMGQAGSTAKPPELGAGVQAQVSMPPPPSPQPKSKSRFGWPGRRKKSEDFTKLMISPTPSPVPSLHSAPPPSSLNNTSKGRELARKDSNVSSVESNGGFNMHELSRPPSRTSSAKQLTLQFASNTLSALKGKLNASQASIHSFRNGGPMSPTILPPPLPPKPDISHLSTSSSRSEGSSGDWVALEKTSKPLPSPTPDASAPVTGGEARHPEMVPTATATGTPSSSSEHAHDVNVPLRRERERREGTDAQTAKEIADDWRKSDSTLRTVRLVGSRTPRPLSLAESTNSNHTVLPTVGAGSPAGNMNMGAGKRLSALMTDVDFGLKEVDSEDDDDEESAFPSSAFNSVHNLQEQQVIPFSSSAPTATSSKPQPTPRRGSLSIRIGRFSGSKTRVSEHGQLDGSDSEVLSSSVSTQGTGTDMGMFTANSSTTSVTSSSHGIGTKDSRPSIEIASSASIASSMSSEHHPDRYAQYKANSKLEPWISLPPAATDSQASLSTSESMPTSSRKGSPSRHTDTEMSGKHAVNMSPPHGANLRPAHQRSRLQSIQARGFRQTAVSLTTGLAPAAGFARKAVDRLGRALAGSSTSLANNDAEEVQIPHAGGHKHGHAPTASASSAALFGQHPHPHGHHHRHHHLPQHPPSSSKKAMRKHGASPSGTWSVNSTSTSDTDGGPAGPNLGPCLRGPLIPVNGNGKGLVFGRELELCVKDTACTGEVESGVDGLSLEGRSLPALVARCAQHIVKWGVQEEGLFRISGRSTHIAKLRAEFDSGADYDLRECGPGEIDPHAVSSIFKAYLRELPEPLLTRHLMPYFEVALTAENNMINAADAQSTGQNGNEHKRRSGLPSSPRDSVQVRKAPSLSTFAVPALAPRTASHTLTAALSELIARLPKENRDLLRTVTELIMATARASRETKMPLSNLLLVFCPSLMMGPPLLRALCEGKEIWDGPLEDVKIPPVLEALSSSETGNGEEEVKVGEDSGRSSGESETGLHHHGTIRRPPRASSEVASTKATSEEETVEMAETAVVPVAPLPSLVLPCNDEEASVTSRHTKTDSSISASINSSSPDGNNTHSSSSSESLHTPLSSSPASLSPNKSLAPSGSITKPALDTSGLSNKFIALRAQSGSPSPLSPSSVKKAVRKSLIGNPVPFPLGMNRNCSGSGSAGSAPVTPIELSSDKLLLTPHSSSSPNLTKVCASPSPASTPPRPGRRKSKASMLGLKSKRSLSSLLGLAQEQAHIQPVLPAVPNLAEEVNKESAHPPRSSTPCPVLELPVDTSGMRLGEGLGLGISLTDKPEQLKPVKSERMPEVPSTLRIPLCSRSPSPFPSQHRPQGSSPSPAMMMDRVESDSSAVTNNSVFYTPPTTTRALAPSADNSVSVSSSIAPTISTSSSNSGSYSFLDFNLGKAGGEDDWAKSVLQAASSDS</sequence>
<protein>
    <submittedName>
        <fullName evidence="3">RhoGAP-domain-containing protein</fullName>
    </submittedName>
</protein>
<feature type="region of interest" description="Disordered" evidence="1">
    <location>
        <begin position="1087"/>
        <end position="1153"/>
    </location>
</feature>
<feature type="compositionally biased region" description="Basic residues" evidence="1">
    <location>
        <begin position="1037"/>
        <end position="1046"/>
    </location>
</feature>
<feature type="compositionally biased region" description="Basic residues" evidence="1">
    <location>
        <begin position="670"/>
        <end position="683"/>
    </location>
</feature>
<feature type="compositionally biased region" description="Basic and acidic residues" evidence="1">
    <location>
        <begin position="127"/>
        <end position="136"/>
    </location>
</feature>
<feature type="compositionally biased region" description="Low complexity" evidence="1">
    <location>
        <begin position="446"/>
        <end position="459"/>
    </location>
</feature>